<gene>
    <name evidence="8" type="ORF">F9U64_19725</name>
</gene>
<dbReference type="PANTHER" id="PTHR43277">
    <property type="entry name" value="ARGININE DECARBOXYLASE"/>
    <property type="match status" value="1"/>
</dbReference>
<proteinExistence type="inferred from homology"/>
<keyword evidence="3" id="KW-0210">Decarboxylase</keyword>
<evidence type="ECO:0000256" key="5">
    <source>
        <dbReference type="ARBA" id="ARBA00023239"/>
    </source>
</evidence>
<name>A0A7C8GR38_9BACI</name>
<comment type="cofactor">
    <cofactor evidence="1">
        <name>pyridoxal 5'-phosphate</name>
        <dbReference type="ChEBI" id="CHEBI:597326"/>
    </cofactor>
</comment>
<dbReference type="InterPro" id="IPR052357">
    <property type="entry name" value="Orn_Lys_Arg_decarboxylase-I"/>
</dbReference>
<dbReference type="EMBL" id="WEID01000105">
    <property type="protein sequence ID" value="KAB8126535.1"/>
    <property type="molecule type" value="Genomic_DNA"/>
</dbReference>
<accession>A0A7C8GR38</accession>
<reference evidence="8 9" key="1">
    <citation type="submission" date="2019-10" db="EMBL/GenBank/DDBJ databases">
        <title>Gracilibacillus sp. nov. isolated from rice seeds.</title>
        <authorList>
            <person name="He S."/>
        </authorList>
    </citation>
    <scope>NUCLEOTIDE SEQUENCE [LARGE SCALE GENOMIC DNA]</scope>
    <source>
        <strain evidence="8 9">TD8</strain>
    </source>
</reference>
<evidence type="ECO:0000256" key="2">
    <source>
        <dbReference type="ARBA" id="ARBA00010671"/>
    </source>
</evidence>
<dbReference type="InterPro" id="IPR015421">
    <property type="entry name" value="PyrdxlP-dep_Trfase_major"/>
</dbReference>
<dbReference type="InterPro" id="IPR015424">
    <property type="entry name" value="PyrdxlP-dep_Trfase"/>
</dbReference>
<evidence type="ECO:0000256" key="4">
    <source>
        <dbReference type="ARBA" id="ARBA00022898"/>
    </source>
</evidence>
<dbReference type="RefSeq" id="WP_153406598.1">
    <property type="nucleotide sequence ID" value="NZ_ML762449.1"/>
</dbReference>
<protein>
    <submittedName>
        <fullName evidence="8">Aminotransferase class I/II-fold pyridoxal phosphate-dependent enzyme</fullName>
    </submittedName>
</protein>
<evidence type="ECO:0000259" key="6">
    <source>
        <dbReference type="Pfam" id="PF01276"/>
    </source>
</evidence>
<dbReference type="AlphaFoldDB" id="A0A7C8GR38"/>
<sequence>MSNNQIKTPLLDKVMEHTKKSPVSLHVPGHKNGQVLDPKGYHFFKEVTKLDLTEISGLDDLHAPDGVIKQAQGLAAEWFQTEETFFLVNGSTVGNLAMILATCEAGDLALVQRNCHKSILNGLELAGARPIFLEPNYSEQTNRYENPSVETIETICRNYPDAKTIILTYPDYFGKTYELEKIIRIAHQYNMVVLIDEAHGCHFSVPFFQIKSSVRLGADVVVQSAHKMTPALTMGAYLHIPEDSKVNKQKIIHYLSILQSSSPSYLIMISLDIARHYLANYTWEKYLVMRDYMGDVRNTLHSNEWWKLERVEDPLKLVIKALPRVSADDIFHHFETENIYAELKTNHDILFIFGMEPTIPLAELQTAVENVKVKLQNSSKWTEKHDKINDNIKNNIYKTGALSFSYHEMKKKKVKWVKLDESVGCVASEAVIPYPPGIPLIAKGEKITREHVEWIKQLRTNDISFHPSKEMSGLFVFD</sequence>
<feature type="domain" description="Orn/Lys/Arg decarboxylase C-terminal" evidence="7">
    <location>
        <begin position="405"/>
        <end position="459"/>
    </location>
</feature>
<dbReference type="Gene3D" id="3.40.640.10">
    <property type="entry name" value="Type I PLP-dependent aspartate aminotransferase-like (Major domain)"/>
    <property type="match status" value="1"/>
</dbReference>
<dbReference type="GO" id="GO:0016831">
    <property type="term" value="F:carboxy-lyase activity"/>
    <property type="evidence" value="ECO:0007669"/>
    <property type="project" value="UniProtKB-KW"/>
</dbReference>
<feature type="domain" description="Orn/Lys/Arg decarboxylases family 1 pyridoxal-P attachment site" evidence="6">
    <location>
        <begin position="8"/>
        <end position="335"/>
    </location>
</feature>
<keyword evidence="5" id="KW-0456">Lyase</keyword>
<keyword evidence="9" id="KW-1185">Reference proteome</keyword>
<dbReference type="InterPro" id="IPR036633">
    <property type="entry name" value="Prn/Lys/Arg_de-COase_C_sf"/>
</dbReference>
<dbReference type="SUPFAM" id="SSF55904">
    <property type="entry name" value="Ornithine decarboxylase C-terminal domain"/>
    <property type="match status" value="1"/>
</dbReference>
<evidence type="ECO:0000313" key="9">
    <source>
        <dbReference type="Proteomes" id="UP000480246"/>
    </source>
</evidence>
<dbReference type="PANTHER" id="PTHR43277:SF3">
    <property type="entry name" value="DECARBOXYLASE, PUTATIVE-RELATED"/>
    <property type="match status" value="1"/>
</dbReference>
<keyword evidence="4" id="KW-0663">Pyridoxal phosphate</keyword>
<organism evidence="8 9">
    <name type="scientific">Gracilibacillus oryzae</name>
    <dbReference type="NCBI Taxonomy" id="1672701"/>
    <lineage>
        <taxon>Bacteria</taxon>
        <taxon>Bacillati</taxon>
        <taxon>Bacillota</taxon>
        <taxon>Bacilli</taxon>
        <taxon>Bacillales</taxon>
        <taxon>Bacillaceae</taxon>
        <taxon>Gracilibacillus</taxon>
    </lineage>
</organism>
<dbReference type="OrthoDB" id="9815233at2"/>
<dbReference type="InterPro" id="IPR000310">
    <property type="entry name" value="Orn/Lys/Arg_deCO2ase_major_dom"/>
</dbReference>
<dbReference type="Proteomes" id="UP000480246">
    <property type="component" value="Unassembled WGS sequence"/>
</dbReference>
<evidence type="ECO:0000259" key="7">
    <source>
        <dbReference type="Pfam" id="PF03711"/>
    </source>
</evidence>
<dbReference type="Pfam" id="PF01276">
    <property type="entry name" value="OKR_DC_1"/>
    <property type="match status" value="1"/>
</dbReference>
<evidence type="ECO:0000313" key="8">
    <source>
        <dbReference type="EMBL" id="KAB8126535.1"/>
    </source>
</evidence>
<dbReference type="InterPro" id="IPR008286">
    <property type="entry name" value="Prn/Lys/Arg_de-COase_C"/>
</dbReference>
<dbReference type="Pfam" id="PF03711">
    <property type="entry name" value="OKR_DC_1_C"/>
    <property type="match status" value="1"/>
</dbReference>
<keyword evidence="8" id="KW-0808">Transferase</keyword>
<evidence type="ECO:0000256" key="3">
    <source>
        <dbReference type="ARBA" id="ARBA00022793"/>
    </source>
</evidence>
<dbReference type="SUPFAM" id="SSF53383">
    <property type="entry name" value="PLP-dependent transferases"/>
    <property type="match status" value="1"/>
</dbReference>
<comment type="caution">
    <text evidence="8">The sequence shown here is derived from an EMBL/GenBank/DDBJ whole genome shotgun (WGS) entry which is preliminary data.</text>
</comment>
<comment type="similarity">
    <text evidence="2">Belongs to the Orn/Lys/Arg decarboxylase class-I family.</text>
</comment>
<dbReference type="GO" id="GO:0008483">
    <property type="term" value="F:transaminase activity"/>
    <property type="evidence" value="ECO:0007669"/>
    <property type="project" value="UniProtKB-KW"/>
</dbReference>
<dbReference type="Gene3D" id="3.90.105.10">
    <property type="entry name" value="Molybdopterin biosynthesis moea protein, domain 2"/>
    <property type="match status" value="1"/>
</dbReference>
<keyword evidence="8" id="KW-0032">Aminotransferase</keyword>
<evidence type="ECO:0000256" key="1">
    <source>
        <dbReference type="ARBA" id="ARBA00001933"/>
    </source>
</evidence>